<dbReference type="EMBL" id="CP002000">
    <property type="protein sequence ID" value="ADJ48725.1"/>
    <property type="molecule type" value="Genomic_DNA"/>
</dbReference>
<dbReference type="AlphaFoldDB" id="A0A0H3DCP7"/>
<proteinExistence type="predicted"/>
<dbReference type="eggNOG" id="COG2226">
    <property type="taxonomic scope" value="Bacteria"/>
</dbReference>
<gene>
    <name evidence="1" type="ordered locus">AMED_7006</name>
</gene>
<protein>
    <submittedName>
        <fullName evidence="1">Putative rRNA methylase</fullName>
    </submittedName>
</protein>
<name>A0A0H3DCP7_AMYMU</name>
<keyword evidence="1" id="KW-0808">Transferase</keyword>
<dbReference type="InterPro" id="IPR029063">
    <property type="entry name" value="SAM-dependent_MTases_sf"/>
</dbReference>
<dbReference type="GeneID" id="92877440"/>
<keyword evidence="1" id="KW-0489">Methyltransferase</keyword>
<dbReference type="GO" id="GO:0032259">
    <property type="term" value="P:methylation"/>
    <property type="evidence" value="ECO:0007669"/>
    <property type="project" value="UniProtKB-KW"/>
</dbReference>
<dbReference type="GO" id="GO:0008168">
    <property type="term" value="F:methyltransferase activity"/>
    <property type="evidence" value="ECO:0007669"/>
    <property type="project" value="UniProtKB-KW"/>
</dbReference>
<dbReference type="PATRIC" id="fig|749927.5.peg.7285"/>
<sequence>MEHDARRRHAASFGTAAADYAEHRPDYSPAAVRWALEAASGPRVLDLGAGNALRWFDLAVAHLADVRDEFVLPLLTGVLRVRRP</sequence>
<dbReference type="HOGENOM" id="CLU_2520329_0_0_11"/>
<evidence type="ECO:0000313" key="1">
    <source>
        <dbReference type="EMBL" id="ADJ48725.1"/>
    </source>
</evidence>
<dbReference type="Gene3D" id="3.40.50.150">
    <property type="entry name" value="Vaccinia Virus protein VP39"/>
    <property type="match status" value="1"/>
</dbReference>
<evidence type="ECO:0000313" key="2">
    <source>
        <dbReference type="Proteomes" id="UP000000328"/>
    </source>
</evidence>
<organism evidence="1 2">
    <name type="scientific">Amycolatopsis mediterranei (strain U-32)</name>
    <dbReference type="NCBI Taxonomy" id="749927"/>
    <lineage>
        <taxon>Bacteria</taxon>
        <taxon>Bacillati</taxon>
        <taxon>Actinomycetota</taxon>
        <taxon>Actinomycetes</taxon>
        <taxon>Pseudonocardiales</taxon>
        <taxon>Pseudonocardiaceae</taxon>
        <taxon>Amycolatopsis</taxon>
    </lineage>
</organism>
<dbReference type="OrthoDB" id="9797252at2"/>
<dbReference type="KEGG" id="amd:AMED_7006"/>
<accession>A0A0H3DCP7</accession>
<dbReference type="Proteomes" id="UP000000328">
    <property type="component" value="Chromosome"/>
</dbReference>
<reference evidence="1 2" key="1">
    <citation type="journal article" date="2010" name="Cell Res.">
        <title>Complete genome sequence of the rifamycin SV-producing Amycolatopsis mediterranei U32 revealed its genetic characteristics in phylogeny and metabolism.</title>
        <authorList>
            <person name="Zhao W."/>
            <person name="Zhong Y."/>
            <person name="Yuan H."/>
            <person name="Wang J."/>
            <person name="Zheng H."/>
            <person name="Wang Y."/>
            <person name="Cen X."/>
            <person name="Xu F."/>
            <person name="Bai J."/>
            <person name="Han X."/>
            <person name="Lu G."/>
            <person name="Zhu Y."/>
            <person name="Shao Z."/>
            <person name="Yan H."/>
            <person name="Li C."/>
            <person name="Peng N."/>
            <person name="Zhang Z."/>
            <person name="Zhang Y."/>
            <person name="Lin W."/>
            <person name="Fan Y."/>
            <person name="Qin Z."/>
            <person name="Hu Y."/>
            <person name="Zhu B."/>
            <person name="Wang S."/>
            <person name="Ding X."/>
            <person name="Zhao G.P."/>
        </authorList>
    </citation>
    <scope>NUCLEOTIDE SEQUENCE [LARGE SCALE GENOMIC DNA]</scope>
    <source>
        <strain evidence="2">U-32</strain>
    </source>
</reference>
<dbReference type="RefSeq" id="WP_013228770.1">
    <property type="nucleotide sequence ID" value="NC_014318.1"/>
</dbReference>